<keyword evidence="2 7" id="KW-0436">Ligase</keyword>
<evidence type="ECO:0000256" key="1">
    <source>
        <dbReference type="ARBA" id="ARBA00008069"/>
    </source>
</evidence>
<accession>A0A0G1UW49</accession>
<evidence type="ECO:0000313" key="10">
    <source>
        <dbReference type="Proteomes" id="UP000034575"/>
    </source>
</evidence>
<dbReference type="SUPFAM" id="SSF75304">
    <property type="entry name" value="Amidase signature (AS) enzymes"/>
    <property type="match status" value="1"/>
</dbReference>
<gene>
    <name evidence="7" type="primary">gatA</name>
    <name evidence="9" type="ORF">UX95_C0024G0003</name>
</gene>
<sequence>MNLPLTIKETQEGLKGRKFKVAELVREYLERIKKYDREINSFLTVAEESAFEKASRADEALETLGEAALKRYPLLGATVAFKDLFLTRGIRTTAGSKVLESYVPPYTATVVERLEKAGCILIGKTNCDAWAHGASGENSDFGPTKNPWRPEFVPGGSSSGSAAAVAANFSLLSFGTDTGGSIRQPANFCGVVGLKPTYGAVSRYGIIAMASSLDSVGHFTRTVNDSRAVFEITKSEDKKDSTLKSGEGVKPKGKIRLGIPREYFVAGLDKEVEKSVLAAAQVFKKEGVELVEVSLPHTKYAISVYYIIQPAEVSSNLGRYDGIRYGNGRNSFGAEAKRRIMLGTYVLSAGYYDAYYLKAMKVRSKIILDFEQAFDHVDAILAPVSPTPPFALGEKADNPLQMYLADILTVAGNLAGIPGLAIPSGFTKNGLPLGFQLLGPRFSEETLFSLGELYQESSDYRPKTAF</sequence>
<keyword evidence="4 7" id="KW-0067">ATP-binding</keyword>
<comment type="similarity">
    <text evidence="1 7">Belongs to the amidase family. GatA subfamily.</text>
</comment>
<evidence type="ECO:0000259" key="8">
    <source>
        <dbReference type="Pfam" id="PF01425"/>
    </source>
</evidence>
<dbReference type="GO" id="GO:0005524">
    <property type="term" value="F:ATP binding"/>
    <property type="evidence" value="ECO:0007669"/>
    <property type="project" value="UniProtKB-KW"/>
</dbReference>
<feature type="active site" description="Charge relay system" evidence="7">
    <location>
        <position position="157"/>
    </location>
</feature>
<keyword evidence="9" id="KW-0808">Transferase</keyword>
<dbReference type="HAMAP" id="MF_00120">
    <property type="entry name" value="GatA"/>
    <property type="match status" value="1"/>
</dbReference>
<evidence type="ECO:0000313" key="9">
    <source>
        <dbReference type="EMBL" id="KKU70253.1"/>
    </source>
</evidence>
<dbReference type="Pfam" id="PF01425">
    <property type="entry name" value="Amidase"/>
    <property type="match status" value="1"/>
</dbReference>
<dbReference type="Gene3D" id="3.90.1300.10">
    <property type="entry name" value="Amidase signature (AS) domain"/>
    <property type="match status" value="1"/>
</dbReference>
<comment type="function">
    <text evidence="7">Allows the formation of correctly charged Gln-tRNA(Gln) through the transamidation of misacylated Glu-tRNA(Gln) in organisms which lack glutaminyl-tRNA synthetase. The reaction takes place in the presence of glutamine and ATP through an activated gamma-phospho-Glu-tRNA(Gln).</text>
</comment>
<evidence type="ECO:0000256" key="3">
    <source>
        <dbReference type="ARBA" id="ARBA00022741"/>
    </source>
</evidence>
<feature type="domain" description="Amidase" evidence="8">
    <location>
        <begin position="23"/>
        <end position="447"/>
    </location>
</feature>
<keyword evidence="5 7" id="KW-0648">Protein biosynthesis</keyword>
<comment type="catalytic activity">
    <reaction evidence="6 7">
        <text>L-glutamyl-tRNA(Gln) + L-glutamine + ATP + H2O = L-glutaminyl-tRNA(Gln) + L-glutamate + ADP + phosphate + H(+)</text>
        <dbReference type="Rhea" id="RHEA:17521"/>
        <dbReference type="Rhea" id="RHEA-COMP:9681"/>
        <dbReference type="Rhea" id="RHEA-COMP:9684"/>
        <dbReference type="ChEBI" id="CHEBI:15377"/>
        <dbReference type="ChEBI" id="CHEBI:15378"/>
        <dbReference type="ChEBI" id="CHEBI:29985"/>
        <dbReference type="ChEBI" id="CHEBI:30616"/>
        <dbReference type="ChEBI" id="CHEBI:43474"/>
        <dbReference type="ChEBI" id="CHEBI:58359"/>
        <dbReference type="ChEBI" id="CHEBI:78520"/>
        <dbReference type="ChEBI" id="CHEBI:78521"/>
        <dbReference type="ChEBI" id="CHEBI:456216"/>
        <dbReference type="EC" id="6.3.5.7"/>
    </reaction>
</comment>
<dbReference type="NCBIfam" id="TIGR00132">
    <property type="entry name" value="gatA"/>
    <property type="match status" value="1"/>
</dbReference>
<dbReference type="PATRIC" id="fig|1618594.3.peg.337"/>
<dbReference type="AlphaFoldDB" id="A0A0G1UW49"/>
<comment type="caution">
    <text evidence="9">The sequence shown here is derived from an EMBL/GenBank/DDBJ whole genome shotgun (WGS) entry which is preliminary data.</text>
</comment>
<dbReference type="Proteomes" id="UP000034575">
    <property type="component" value="Unassembled WGS sequence"/>
</dbReference>
<dbReference type="InterPro" id="IPR036928">
    <property type="entry name" value="AS_sf"/>
</dbReference>
<comment type="subunit">
    <text evidence="7">Heterotrimer of A, B and C subunits.</text>
</comment>
<evidence type="ECO:0000256" key="2">
    <source>
        <dbReference type="ARBA" id="ARBA00022598"/>
    </source>
</evidence>
<feature type="active site" description="Acyl-ester intermediate" evidence="7">
    <location>
        <position position="181"/>
    </location>
</feature>
<dbReference type="EMBL" id="LCOD01000024">
    <property type="protein sequence ID" value="KKU70253.1"/>
    <property type="molecule type" value="Genomic_DNA"/>
</dbReference>
<dbReference type="GO" id="GO:0016740">
    <property type="term" value="F:transferase activity"/>
    <property type="evidence" value="ECO:0007669"/>
    <property type="project" value="UniProtKB-KW"/>
</dbReference>
<reference evidence="9 10" key="1">
    <citation type="journal article" date="2015" name="Nature">
        <title>rRNA introns, odd ribosomes, and small enigmatic genomes across a large radiation of phyla.</title>
        <authorList>
            <person name="Brown C.T."/>
            <person name="Hug L.A."/>
            <person name="Thomas B.C."/>
            <person name="Sharon I."/>
            <person name="Castelle C.J."/>
            <person name="Singh A."/>
            <person name="Wilkins M.J."/>
            <person name="Williams K.H."/>
            <person name="Banfield J.F."/>
        </authorList>
    </citation>
    <scope>NUCLEOTIDE SEQUENCE [LARGE SCALE GENOMIC DNA]</scope>
</reference>
<dbReference type="GO" id="GO:0050567">
    <property type="term" value="F:glutaminyl-tRNA synthase (glutamine-hydrolyzing) activity"/>
    <property type="evidence" value="ECO:0007669"/>
    <property type="project" value="UniProtKB-UniRule"/>
</dbReference>
<organism evidence="9 10">
    <name type="scientific">Candidatus Woesebacteria bacterium GW2011_GWD1_47_21</name>
    <dbReference type="NCBI Taxonomy" id="1618594"/>
    <lineage>
        <taxon>Bacteria</taxon>
        <taxon>Candidatus Woeseibacteriota</taxon>
    </lineage>
</organism>
<dbReference type="InterPro" id="IPR000120">
    <property type="entry name" value="Amidase"/>
</dbReference>
<proteinExistence type="inferred from homology"/>
<dbReference type="PANTHER" id="PTHR11895">
    <property type="entry name" value="TRANSAMIDASE"/>
    <property type="match status" value="1"/>
</dbReference>
<dbReference type="GO" id="GO:0006412">
    <property type="term" value="P:translation"/>
    <property type="evidence" value="ECO:0007669"/>
    <property type="project" value="UniProtKB-UniRule"/>
</dbReference>
<name>A0A0G1UW49_9BACT</name>
<evidence type="ECO:0000256" key="6">
    <source>
        <dbReference type="ARBA" id="ARBA00047407"/>
    </source>
</evidence>
<evidence type="ECO:0000256" key="4">
    <source>
        <dbReference type="ARBA" id="ARBA00022840"/>
    </source>
</evidence>
<feature type="active site" description="Charge relay system" evidence="7">
    <location>
        <position position="82"/>
    </location>
</feature>
<keyword evidence="3 7" id="KW-0547">Nucleotide-binding</keyword>
<dbReference type="InterPro" id="IPR023631">
    <property type="entry name" value="Amidase_dom"/>
</dbReference>
<dbReference type="InterPro" id="IPR004412">
    <property type="entry name" value="GatA"/>
</dbReference>
<evidence type="ECO:0000256" key="7">
    <source>
        <dbReference type="HAMAP-Rule" id="MF_00120"/>
    </source>
</evidence>
<dbReference type="GO" id="GO:0030956">
    <property type="term" value="C:glutamyl-tRNA(Gln) amidotransferase complex"/>
    <property type="evidence" value="ECO:0007669"/>
    <property type="project" value="InterPro"/>
</dbReference>
<dbReference type="InterPro" id="IPR020556">
    <property type="entry name" value="Amidase_CS"/>
</dbReference>
<dbReference type="PANTHER" id="PTHR11895:SF151">
    <property type="entry name" value="GLUTAMYL-TRNA(GLN) AMIDOTRANSFERASE SUBUNIT A"/>
    <property type="match status" value="1"/>
</dbReference>
<evidence type="ECO:0000256" key="5">
    <source>
        <dbReference type="ARBA" id="ARBA00022917"/>
    </source>
</evidence>
<dbReference type="PROSITE" id="PS00571">
    <property type="entry name" value="AMIDASES"/>
    <property type="match status" value="1"/>
</dbReference>
<dbReference type="EC" id="6.3.5.7" evidence="7"/>
<protein>
    <recommendedName>
        <fullName evidence="7">Glutamyl-tRNA(Gln) amidotransferase subunit A</fullName>
        <shortName evidence="7">Glu-ADT subunit A</shortName>
        <ecNumber evidence="7">6.3.5.7</ecNumber>
    </recommendedName>
</protein>